<keyword evidence="2" id="KW-0812">Transmembrane</keyword>
<dbReference type="EMBL" id="NSIT01000022">
    <property type="protein sequence ID" value="PJE80328.1"/>
    <property type="molecule type" value="Genomic_DNA"/>
</dbReference>
<feature type="compositionally biased region" description="Polar residues" evidence="1">
    <location>
        <begin position="629"/>
        <end position="638"/>
    </location>
</feature>
<evidence type="ECO:0000256" key="2">
    <source>
        <dbReference type="SAM" id="Phobius"/>
    </source>
</evidence>
<name>A0A2H9TB27_9ZZZZ</name>
<comment type="caution">
    <text evidence="3">The sequence shown here is derived from an EMBL/GenBank/DDBJ whole genome shotgun (WGS) entry which is preliminary data.</text>
</comment>
<protein>
    <submittedName>
        <fullName evidence="3">Uncharacterized protein</fullName>
    </submittedName>
</protein>
<feature type="transmembrane region" description="Helical" evidence="2">
    <location>
        <begin position="12"/>
        <end position="39"/>
    </location>
</feature>
<evidence type="ECO:0000256" key="1">
    <source>
        <dbReference type="SAM" id="MobiDB-lite"/>
    </source>
</evidence>
<sequence>MDLSKTSEEHRLLAQAALTEIVFCCCALGIALTACFLPASGWCMHNEFDDTEIQISHPVQCSEEDTEYIFAGHTGQELSPQELLREKYQFTHAASFFAELHRGNQVQKDPTKPVMTVLPTEGRLKARETSGTYDITKTLASQSNQINQQTVKNSYPDLYSMLGDRVSVLDQGLALTQFILNGINSYIKNNKTQWSHRKKTTISQRLKMIFSSYGIQFFAPIKDLAQMNKVIEHILFAEKNQLLLILCRLDKPLEKGVIFNRNLHRYNICVQTIFTAMFSFRQYAGDVLIALLEQLALPEGNMEQKIQHHPVFFTLSALARKPETRIALMSVHDAYAHENRQAELQKRLDHVETPSCRDKVLGTVQLLSAQLKDYYENHITDESAEKIAWHMIYTTRNQRKLSSICNNQPIPDFSRDFDPALPEKQTHRFMIQEWLERLPEHQIRISDRRKFYSVVSAIEYPAVCQLVADEWIKPILDNRHVRDEVPEYLLRGLSHTVDTQRSFPGGDPGLSHTFPLSITIIQLRYAFQTDDVDDKNSPEWLYGLVDSYGKLPNNSNCQFVTNTLYRRLLVNDTSMLDFCEQKPSSNEGWEQFLHALMKGIIRQEWPVLCGDVSTAKTASTATHLPPPHINSTASQTAAKLSLDKKSPEKTAASREKTHTTISPSAPSKPSAKKETQQKSGWFPWI</sequence>
<dbReference type="AlphaFoldDB" id="A0A2H9TB27"/>
<feature type="region of interest" description="Disordered" evidence="1">
    <location>
        <begin position="619"/>
        <end position="685"/>
    </location>
</feature>
<keyword evidence="2" id="KW-1133">Transmembrane helix</keyword>
<gene>
    <name evidence="3" type="ORF">CI610_00707</name>
</gene>
<feature type="compositionally biased region" description="Basic and acidic residues" evidence="1">
    <location>
        <begin position="641"/>
        <end position="658"/>
    </location>
</feature>
<dbReference type="PROSITE" id="PS51257">
    <property type="entry name" value="PROKAR_LIPOPROTEIN"/>
    <property type="match status" value="1"/>
</dbReference>
<keyword evidence="2" id="KW-0472">Membrane</keyword>
<evidence type="ECO:0000313" key="3">
    <source>
        <dbReference type="EMBL" id="PJE80328.1"/>
    </source>
</evidence>
<reference evidence="3" key="1">
    <citation type="journal article" date="2017" name="Appl. Environ. Microbiol.">
        <title>Molecular characterization of an Endozoicomonas-like organism causing infection in king scallop Pecten maximus L.</title>
        <authorList>
            <person name="Cano I."/>
            <person name="van Aerle R."/>
            <person name="Ross S."/>
            <person name="Verner-Jeffreys D.W."/>
            <person name="Paley R.K."/>
            <person name="Rimmer G."/>
            <person name="Ryder D."/>
            <person name="Hooper P."/>
            <person name="Stone D."/>
            <person name="Feist S.W."/>
        </authorList>
    </citation>
    <scope>NUCLEOTIDE SEQUENCE</scope>
</reference>
<proteinExistence type="predicted"/>
<accession>A0A2H9TB27</accession>
<organism evidence="3">
    <name type="scientific">invertebrate metagenome</name>
    <dbReference type="NCBI Taxonomy" id="1711999"/>
    <lineage>
        <taxon>unclassified sequences</taxon>
        <taxon>metagenomes</taxon>
        <taxon>organismal metagenomes</taxon>
    </lineage>
</organism>